<protein>
    <submittedName>
        <fullName evidence="2">Pimeloyl-ACP methyl ester carboxylesterase</fullName>
    </submittedName>
</protein>
<sequence>MKILSSDITLLHGRTTGIAALPDEATDQPLLVFVHGGGATSRSFDIPGHSQILRAARNGFPAYALDRPGYGGSEPLGLPADSDTGVLRAAAERLDQAVTELWQRHATTAPGVVVIGCSIGGAVATHLAALWSDQERPGWPLLGLALVDIGQLPPENVVDAWRSTPAEERIDMSELRGRITAPPLWTLAPHQFGLHSLPGILEPVVRAEGLEIVGGWPREWRHVASRITVPVHYRLGEFDTLWTARPDLVAEFADALRTRSPSVDAALFPGSAHGVADSVVGREYCLQVLGFAERCAAVVSTPQLLDPAVTNNPATHGT</sequence>
<evidence type="ECO:0000313" key="2">
    <source>
        <dbReference type="EMBL" id="SDF02003.1"/>
    </source>
</evidence>
<dbReference type="Proteomes" id="UP000198614">
    <property type="component" value="Unassembled WGS sequence"/>
</dbReference>
<dbReference type="AlphaFoldDB" id="A0A1G7HNK9"/>
<dbReference type="SUPFAM" id="SSF53474">
    <property type="entry name" value="alpha/beta-Hydrolases"/>
    <property type="match status" value="1"/>
</dbReference>
<name>A0A1G7HNK9_9ACTN</name>
<gene>
    <name evidence="2" type="ORF">SAMN05216260_105248</name>
</gene>
<organism evidence="2 3">
    <name type="scientific">Streptomyces griseoaurantiacus</name>
    <dbReference type="NCBI Taxonomy" id="68213"/>
    <lineage>
        <taxon>Bacteria</taxon>
        <taxon>Bacillati</taxon>
        <taxon>Actinomycetota</taxon>
        <taxon>Actinomycetes</taxon>
        <taxon>Kitasatosporales</taxon>
        <taxon>Streptomycetaceae</taxon>
        <taxon>Streptomyces</taxon>
        <taxon>Streptomyces aurantiacus group</taxon>
    </lineage>
</organism>
<feature type="domain" description="AB hydrolase-1" evidence="1">
    <location>
        <begin position="31"/>
        <end position="276"/>
    </location>
</feature>
<dbReference type="Pfam" id="PF12697">
    <property type="entry name" value="Abhydrolase_6"/>
    <property type="match status" value="1"/>
</dbReference>
<dbReference type="GO" id="GO:0003824">
    <property type="term" value="F:catalytic activity"/>
    <property type="evidence" value="ECO:0007669"/>
    <property type="project" value="UniProtKB-ARBA"/>
</dbReference>
<evidence type="ECO:0000259" key="1">
    <source>
        <dbReference type="Pfam" id="PF12697"/>
    </source>
</evidence>
<dbReference type="OrthoDB" id="4276066at2"/>
<proteinExistence type="predicted"/>
<dbReference type="EMBL" id="FNAX01000005">
    <property type="protein sequence ID" value="SDF02003.1"/>
    <property type="molecule type" value="Genomic_DNA"/>
</dbReference>
<evidence type="ECO:0000313" key="3">
    <source>
        <dbReference type="Proteomes" id="UP000198614"/>
    </source>
</evidence>
<dbReference type="Gene3D" id="3.40.50.1820">
    <property type="entry name" value="alpha/beta hydrolase"/>
    <property type="match status" value="1"/>
</dbReference>
<dbReference type="InterPro" id="IPR000073">
    <property type="entry name" value="AB_hydrolase_1"/>
</dbReference>
<dbReference type="InterPro" id="IPR029058">
    <property type="entry name" value="AB_hydrolase_fold"/>
</dbReference>
<accession>A0A1G7HNK9</accession>
<reference evidence="2 3" key="1">
    <citation type="submission" date="2016-10" db="EMBL/GenBank/DDBJ databases">
        <authorList>
            <person name="de Groot N.N."/>
        </authorList>
    </citation>
    <scope>NUCLEOTIDE SEQUENCE [LARGE SCALE GENOMIC DNA]</scope>
    <source>
        <strain evidence="2 3">CGMCC 4.1859</strain>
    </source>
</reference>